<dbReference type="EMBL" id="JBHSCN010000003">
    <property type="protein sequence ID" value="MFC4242606.1"/>
    <property type="molecule type" value="Genomic_DNA"/>
</dbReference>
<keyword evidence="1" id="KW-0812">Transmembrane</keyword>
<evidence type="ECO:0000256" key="1">
    <source>
        <dbReference type="SAM" id="Phobius"/>
    </source>
</evidence>
<evidence type="ECO:0000313" key="2">
    <source>
        <dbReference type="EMBL" id="MFC4242606.1"/>
    </source>
</evidence>
<name>A0ABV8Q2F5_9MICO</name>
<gene>
    <name evidence="2" type="ORF">ACFOYW_04405</name>
</gene>
<evidence type="ECO:0000313" key="3">
    <source>
        <dbReference type="Proteomes" id="UP001595900"/>
    </source>
</evidence>
<organism evidence="2 3">
    <name type="scientific">Gryllotalpicola reticulitermitis</name>
    <dbReference type="NCBI Taxonomy" id="1184153"/>
    <lineage>
        <taxon>Bacteria</taxon>
        <taxon>Bacillati</taxon>
        <taxon>Actinomycetota</taxon>
        <taxon>Actinomycetes</taxon>
        <taxon>Micrococcales</taxon>
        <taxon>Microbacteriaceae</taxon>
        <taxon>Gryllotalpicola</taxon>
    </lineage>
</organism>
<dbReference type="RefSeq" id="WP_390227476.1">
    <property type="nucleotide sequence ID" value="NZ_JBHSCN010000003.1"/>
</dbReference>
<proteinExistence type="predicted"/>
<keyword evidence="1" id="KW-0472">Membrane</keyword>
<comment type="caution">
    <text evidence="2">The sequence shown here is derived from an EMBL/GenBank/DDBJ whole genome shotgun (WGS) entry which is preliminary data.</text>
</comment>
<accession>A0ABV8Q2F5</accession>
<feature type="transmembrane region" description="Helical" evidence="1">
    <location>
        <begin position="35"/>
        <end position="53"/>
    </location>
</feature>
<protein>
    <submittedName>
        <fullName evidence="2">Uncharacterized protein</fullName>
    </submittedName>
</protein>
<keyword evidence="1" id="KW-1133">Transmembrane helix</keyword>
<reference evidence="3" key="1">
    <citation type="journal article" date="2019" name="Int. J. Syst. Evol. Microbiol.">
        <title>The Global Catalogue of Microorganisms (GCM) 10K type strain sequencing project: providing services to taxonomists for standard genome sequencing and annotation.</title>
        <authorList>
            <consortium name="The Broad Institute Genomics Platform"/>
            <consortium name="The Broad Institute Genome Sequencing Center for Infectious Disease"/>
            <person name="Wu L."/>
            <person name="Ma J."/>
        </authorList>
    </citation>
    <scope>NUCLEOTIDE SEQUENCE [LARGE SCALE GENOMIC DNA]</scope>
    <source>
        <strain evidence="3">CGMCC 1.10363</strain>
    </source>
</reference>
<sequence length="66" mass="7589">MTLRKYVLSPRVVGSALAVLPVARQSRKPRLGQRTWVLWLLWAIGFLISLLTVREDSARRVSTSRR</sequence>
<keyword evidence="3" id="KW-1185">Reference proteome</keyword>
<dbReference type="Proteomes" id="UP001595900">
    <property type="component" value="Unassembled WGS sequence"/>
</dbReference>